<dbReference type="EMBL" id="CP003557">
    <property type="protein sequence ID" value="AFN74590.1"/>
    <property type="molecule type" value="Genomic_DNA"/>
</dbReference>
<evidence type="ECO:0000313" key="2">
    <source>
        <dbReference type="EMBL" id="AFN74590.1"/>
    </source>
</evidence>
<protein>
    <recommendedName>
        <fullName evidence="1">GIY-YIG domain-containing protein</fullName>
    </recommendedName>
</protein>
<dbReference type="HOGENOM" id="CLU_3009027_0_0_10"/>
<dbReference type="InterPro" id="IPR000305">
    <property type="entry name" value="GIY-YIG_endonuc"/>
</dbReference>
<dbReference type="Pfam" id="PF01541">
    <property type="entry name" value="GIY-YIG"/>
    <property type="match status" value="1"/>
</dbReference>
<dbReference type="eggNOG" id="COG2827">
    <property type="taxonomic scope" value="Bacteria"/>
</dbReference>
<dbReference type="KEGG" id="mro:MROS_1353"/>
<keyword evidence="3" id="KW-1185">Reference proteome</keyword>
<dbReference type="InterPro" id="IPR035901">
    <property type="entry name" value="GIY-YIG_endonuc_sf"/>
</dbReference>
<sequence length="56" mass="6873">MRLERHNSGNSRSTKHGIPWEIVYFEVYPMKSEAMKREYEIKRRKSRKYIEELIGN</sequence>
<feature type="domain" description="GIY-YIG" evidence="1">
    <location>
        <begin position="1"/>
        <end position="51"/>
    </location>
</feature>
<proteinExistence type="predicted"/>
<dbReference type="Gene3D" id="3.40.1440.10">
    <property type="entry name" value="GIY-YIG endonuclease"/>
    <property type="match status" value="1"/>
</dbReference>
<name>I6Z600_MELRP</name>
<accession>I6Z600</accession>
<reference evidence="2 3" key="1">
    <citation type="journal article" date="2013" name="PLoS ONE">
        <title>Genomic analysis of Melioribacter roseus, facultatively anaerobic organotrophic bacterium representing a novel deep lineage within Bacteriodetes/Chlorobi group.</title>
        <authorList>
            <person name="Kadnikov V.V."/>
            <person name="Mardanov A.V."/>
            <person name="Podosokorskaya O.A."/>
            <person name="Gavrilov S.N."/>
            <person name="Kublanov I.V."/>
            <person name="Beletsky A.V."/>
            <person name="Bonch-Osmolovskaya E.A."/>
            <person name="Ravin N.V."/>
        </authorList>
    </citation>
    <scope>NUCLEOTIDE SEQUENCE [LARGE SCALE GENOMIC DNA]</scope>
    <source>
        <strain evidence="3">JCM 17771 / P3M-2</strain>
    </source>
</reference>
<dbReference type="PROSITE" id="PS50164">
    <property type="entry name" value="GIY_YIG"/>
    <property type="match status" value="1"/>
</dbReference>
<dbReference type="Proteomes" id="UP000009011">
    <property type="component" value="Chromosome"/>
</dbReference>
<evidence type="ECO:0000313" key="3">
    <source>
        <dbReference type="Proteomes" id="UP000009011"/>
    </source>
</evidence>
<gene>
    <name evidence="2" type="ordered locus">MROS_1353</name>
</gene>
<evidence type="ECO:0000259" key="1">
    <source>
        <dbReference type="PROSITE" id="PS50164"/>
    </source>
</evidence>
<dbReference type="AlphaFoldDB" id="I6Z600"/>
<organism evidence="2 3">
    <name type="scientific">Melioribacter roseus (strain DSM 23840 / JCM 17771 / VKM B-2668 / P3M-2)</name>
    <dbReference type="NCBI Taxonomy" id="1191523"/>
    <lineage>
        <taxon>Bacteria</taxon>
        <taxon>Pseudomonadati</taxon>
        <taxon>Ignavibacteriota</taxon>
        <taxon>Ignavibacteria</taxon>
        <taxon>Ignavibacteriales</taxon>
        <taxon>Melioribacteraceae</taxon>
        <taxon>Melioribacter</taxon>
    </lineage>
</organism>